<dbReference type="AlphaFoldDB" id="A0A6J3MAP3"/>
<dbReference type="RefSeq" id="XP_033461735.1">
    <property type="nucleotide sequence ID" value="XM_033601220.1"/>
</dbReference>
<dbReference type="PANTHER" id="PTHR45649">
    <property type="entry name" value="AMINO-ACID PERMEASE BAT1"/>
    <property type="match status" value="1"/>
</dbReference>
<sequence length="485" mass="53337">MTGFDDDRQLEALGYKPAMRRRFSPLSLLSMCFALTATWNGFGAAIGVSLAQASSGGTLVTLIMAAGLNFIVSLGMAELASAYPNSGAQYYWSYRVASREWAPFASYISACTSTAGWWLGLASVCNFITAIIFAILHLFGGHDPYLWEQWLCYTEVLWSAVLFNIRGVSFLPLFNRFISILVYSSPTVVFSILSLILTVATLLFCASPQFQSVEWVFLNTDNWGQSYDGRASRTCLWPPLYDGYMLMALCLLNKTYGFMGTDAGAHLAEEVPSPSINAPKVIIYPVLIGLATAWPFGAACMFVIQDIETVVHPPSGFALIEICIQATGSKFVTLTLLSMFAICLFGCAVANITGSSRQLWADARDDCYPLSGWWQHVDPYWQVPVNSILLSAIVTTIYGIMFLGSPDAFASMVGANIVFMMASYVIPQGILAWRGRDKLSPRPFNLGRYGYLINVTSCIWVTILVVLACLPTTRPVSWSNFNWVG</sequence>
<dbReference type="Pfam" id="PF13520">
    <property type="entry name" value="AA_permease_2"/>
    <property type="match status" value="1"/>
</dbReference>
<keyword evidence="7" id="KW-1185">Reference proteome</keyword>
<dbReference type="GO" id="GO:0022857">
    <property type="term" value="F:transmembrane transporter activity"/>
    <property type="evidence" value="ECO:0007669"/>
    <property type="project" value="InterPro"/>
</dbReference>
<dbReference type="Proteomes" id="UP000504637">
    <property type="component" value="Unplaced"/>
</dbReference>
<feature type="transmembrane region" description="Helical" evidence="6">
    <location>
        <begin position="282"/>
        <end position="304"/>
    </location>
</feature>
<evidence type="ECO:0000256" key="6">
    <source>
        <dbReference type="SAM" id="Phobius"/>
    </source>
</evidence>
<feature type="transmembrane region" description="Helical" evidence="6">
    <location>
        <begin position="26"/>
        <end position="53"/>
    </location>
</feature>
<proteinExistence type="predicted"/>
<keyword evidence="5 6" id="KW-0472">Membrane</keyword>
<keyword evidence="3 6" id="KW-0812">Transmembrane</keyword>
<dbReference type="GeneID" id="54359020"/>
<evidence type="ECO:0000256" key="3">
    <source>
        <dbReference type="ARBA" id="ARBA00022692"/>
    </source>
</evidence>
<dbReference type="PANTHER" id="PTHR45649:SF11">
    <property type="entry name" value="TRANSPORTER, PUTATIVE (EUROFUNG)-RELATED"/>
    <property type="match status" value="1"/>
</dbReference>
<gene>
    <name evidence="8" type="ORF">K489DRAFT_317217</name>
</gene>
<keyword evidence="4 6" id="KW-1133">Transmembrane helix</keyword>
<reference evidence="8" key="1">
    <citation type="submission" date="2020-01" db="EMBL/GenBank/DDBJ databases">
        <authorList>
            <consortium name="DOE Joint Genome Institute"/>
            <person name="Haridas S."/>
            <person name="Albert R."/>
            <person name="Binder M."/>
            <person name="Bloem J."/>
            <person name="Labutti K."/>
            <person name="Salamov A."/>
            <person name="Andreopoulos B."/>
            <person name="Baker S.E."/>
            <person name="Barry K."/>
            <person name="Bills G."/>
            <person name="Bluhm B.H."/>
            <person name="Cannon C."/>
            <person name="Castanera R."/>
            <person name="Culley D.E."/>
            <person name="Daum C."/>
            <person name="Ezra D."/>
            <person name="Gonzalez J.B."/>
            <person name="Henrissat B."/>
            <person name="Kuo A."/>
            <person name="Liang C."/>
            <person name="Lipzen A."/>
            <person name="Lutzoni F."/>
            <person name="Magnuson J."/>
            <person name="Mondo S."/>
            <person name="Nolan M."/>
            <person name="Ohm R."/>
            <person name="Pangilinan J."/>
            <person name="Park H.-J."/>
            <person name="Ramirez L."/>
            <person name="Alfaro M."/>
            <person name="Sun H."/>
            <person name="Tritt A."/>
            <person name="Yoshinaga Y."/>
            <person name="Zwiers L.-H."/>
            <person name="Turgeon B.G."/>
            <person name="Goodwin S.B."/>
            <person name="Spatafora J.W."/>
            <person name="Crous P.W."/>
            <person name="Grigoriev I.V."/>
        </authorList>
    </citation>
    <scope>NUCLEOTIDE SEQUENCE</scope>
    <source>
        <strain evidence="8">CBS 342.82</strain>
    </source>
</reference>
<evidence type="ECO:0000256" key="1">
    <source>
        <dbReference type="ARBA" id="ARBA00004141"/>
    </source>
</evidence>
<feature type="transmembrane region" description="Helical" evidence="6">
    <location>
        <begin position="187"/>
        <end position="210"/>
    </location>
</feature>
<feature type="transmembrane region" description="Helical" evidence="6">
    <location>
        <begin position="331"/>
        <end position="352"/>
    </location>
</feature>
<reference evidence="8" key="2">
    <citation type="submission" date="2020-04" db="EMBL/GenBank/DDBJ databases">
        <authorList>
            <consortium name="NCBI Genome Project"/>
        </authorList>
    </citation>
    <scope>NUCLEOTIDE SEQUENCE</scope>
    <source>
        <strain evidence="8">CBS 342.82</strain>
    </source>
</reference>
<dbReference type="InterPro" id="IPR002293">
    <property type="entry name" value="AA/rel_permease1"/>
</dbReference>
<accession>A0A6J3MAP3</accession>
<evidence type="ECO:0008006" key="9">
    <source>
        <dbReference type="Google" id="ProtNLM"/>
    </source>
</evidence>
<feature type="transmembrane region" description="Helical" evidence="6">
    <location>
        <begin position="451"/>
        <end position="470"/>
    </location>
</feature>
<dbReference type="PIRSF" id="PIRSF006060">
    <property type="entry name" value="AA_transporter"/>
    <property type="match status" value="1"/>
</dbReference>
<feature type="transmembrane region" description="Helical" evidence="6">
    <location>
        <begin position="104"/>
        <end position="136"/>
    </location>
</feature>
<feature type="transmembrane region" description="Helical" evidence="6">
    <location>
        <begin position="59"/>
        <end position="83"/>
    </location>
</feature>
<evidence type="ECO:0000256" key="2">
    <source>
        <dbReference type="ARBA" id="ARBA00022448"/>
    </source>
</evidence>
<evidence type="ECO:0000256" key="4">
    <source>
        <dbReference type="ARBA" id="ARBA00022989"/>
    </source>
</evidence>
<dbReference type="OrthoDB" id="2417308at2759"/>
<dbReference type="GO" id="GO:0016020">
    <property type="term" value="C:membrane"/>
    <property type="evidence" value="ECO:0007669"/>
    <property type="project" value="UniProtKB-SubCell"/>
</dbReference>
<feature type="transmembrane region" description="Helical" evidence="6">
    <location>
        <begin position="156"/>
        <end position="175"/>
    </location>
</feature>
<feature type="transmembrane region" description="Helical" evidence="6">
    <location>
        <begin position="380"/>
        <end position="401"/>
    </location>
</feature>
<dbReference type="Gene3D" id="1.20.1740.10">
    <property type="entry name" value="Amino acid/polyamine transporter I"/>
    <property type="match status" value="1"/>
</dbReference>
<evidence type="ECO:0000313" key="8">
    <source>
        <dbReference type="RefSeq" id="XP_033461735.1"/>
    </source>
</evidence>
<evidence type="ECO:0000256" key="5">
    <source>
        <dbReference type="ARBA" id="ARBA00023136"/>
    </source>
</evidence>
<name>A0A6J3MAP3_9PEZI</name>
<feature type="transmembrane region" description="Helical" evidence="6">
    <location>
        <begin position="408"/>
        <end position="431"/>
    </location>
</feature>
<reference evidence="8" key="3">
    <citation type="submission" date="2025-08" db="UniProtKB">
        <authorList>
            <consortium name="RefSeq"/>
        </authorList>
    </citation>
    <scope>IDENTIFICATION</scope>
    <source>
        <strain evidence="8">CBS 342.82</strain>
    </source>
</reference>
<protein>
    <recommendedName>
        <fullName evidence="9">Amino acid transporter</fullName>
    </recommendedName>
</protein>
<keyword evidence="2" id="KW-0813">Transport</keyword>
<evidence type="ECO:0000313" key="7">
    <source>
        <dbReference type="Proteomes" id="UP000504637"/>
    </source>
</evidence>
<organism evidence="8">
    <name type="scientific">Dissoconium aciculare CBS 342.82</name>
    <dbReference type="NCBI Taxonomy" id="1314786"/>
    <lineage>
        <taxon>Eukaryota</taxon>
        <taxon>Fungi</taxon>
        <taxon>Dikarya</taxon>
        <taxon>Ascomycota</taxon>
        <taxon>Pezizomycotina</taxon>
        <taxon>Dothideomycetes</taxon>
        <taxon>Dothideomycetidae</taxon>
        <taxon>Mycosphaerellales</taxon>
        <taxon>Dissoconiaceae</taxon>
        <taxon>Dissoconium</taxon>
    </lineage>
</organism>
<comment type="subcellular location">
    <subcellularLocation>
        <location evidence="1">Membrane</location>
        <topology evidence="1">Multi-pass membrane protein</topology>
    </subcellularLocation>
</comment>